<evidence type="ECO:0000313" key="2">
    <source>
        <dbReference type="EMBL" id="CBW25145.1"/>
    </source>
</evidence>
<dbReference type="PANTHER" id="PTHR37692">
    <property type="entry name" value="HYPOTHETICAL MEMBRANE SPANNING PROTEIN"/>
    <property type="match status" value="1"/>
</dbReference>
<organism evidence="2 3">
    <name type="scientific">Halobacteriovorax marinus (strain ATCC BAA-682 / DSM 15412 / SJ)</name>
    <name type="common">Bacteriovorax marinus</name>
    <dbReference type="NCBI Taxonomy" id="862908"/>
    <lineage>
        <taxon>Bacteria</taxon>
        <taxon>Pseudomonadati</taxon>
        <taxon>Bdellovibrionota</taxon>
        <taxon>Bacteriovoracia</taxon>
        <taxon>Bacteriovoracales</taxon>
        <taxon>Halobacteriovoraceae</taxon>
        <taxon>Halobacteriovorax</taxon>
    </lineage>
</organism>
<protein>
    <submittedName>
        <fullName evidence="2">Membrane protein</fullName>
    </submittedName>
</protein>
<feature type="transmembrane region" description="Helical" evidence="1">
    <location>
        <begin position="154"/>
        <end position="173"/>
    </location>
</feature>
<evidence type="ECO:0000313" key="3">
    <source>
        <dbReference type="Proteomes" id="UP000008963"/>
    </source>
</evidence>
<keyword evidence="1" id="KW-0812">Transmembrane</keyword>
<dbReference type="InterPro" id="IPR007352">
    <property type="entry name" value="DUF420"/>
</dbReference>
<gene>
    <name evidence="2" type="ordered locus">BMS_0213</name>
</gene>
<feature type="transmembrane region" description="Helical" evidence="1">
    <location>
        <begin position="114"/>
        <end position="142"/>
    </location>
</feature>
<name>E1X2V0_HALMS</name>
<dbReference type="RefSeq" id="WP_014242934.1">
    <property type="nucleotide sequence ID" value="NC_016620.1"/>
</dbReference>
<keyword evidence="1" id="KW-0472">Membrane</keyword>
<feature type="transmembrane region" description="Helical" evidence="1">
    <location>
        <begin position="74"/>
        <end position="94"/>
    </location>
</feature>
<dbReference type="PANTHER" id="PTHR37692:SF1">
    <property type="entry name" value="DUF420 DOMAIN-CONTAINING PROTEIN"/>
    <property type="match status" value="1"/>
</dbReference>
<keyword evidence="3" id="KW-1185">Reference proteome</keyword>
<dbReference type="Proteomes" id="UP000008963">
    <property type="component" value="Chromosome"/>
</dbReference>
<accession>E1X2V0</accession>
<dbReference type="OrthoDB" id="9811380at2"/>
<dbReference type="EMBL" id="FQ312005">
    <property type="protein sequence ID" value="CBW25145.1"/>
    <property type="molecule type" value="Genomic_DNA"/>
</dbReference>
<dbReference type="AlphaFoldDB" id="E1X2V0"/>
<dbReference type="KEGG" id="bmx:BMS_0213"/>
<evidence type="ECO:0000256" key="1">
    <source>
        <dbReference type="SAM" id="Phobius"/>
    </source>
</evidence>
<proteinExistence type="predicted"/>
<feature type="transmembrane region" description="Helical" evidence="1">
    <location>
        <begin position="12"/>
        <end position="30"/>
    </location>
</feature>
<sequence>MQEKQSNNTAYTAIGIVSFITISFLVWLIYFKTPHQATGDWVEQLPAINALLNSISFVLLCSGYVFIKKGLRSLHIKSMIAATISSFLFVASYITYHHFHGDTKFLAEGPIKYIYFTILITHIVLSIPLVPLVLTTLYHAYAENFSSHKKLAKITFPIWVYISVTGVLIYLILNNFNV</sequence>
<feature type="transmembrane region" description="Helical" evidence="1">
    <location>
        <begin position="50"/>
        <end position="67"/>
    </location>
</feature>
<dbReference type="STRING" id="862908.BMS_0213"/>
<keyword evidence="1" id="KW-1133">Transmembrane helix</keyword>
<reference evidence="3" key="1">
    <citation type="journal article" date="2013" name="ISME J.">
        <title>A small predatory core genome in the divergent marine Bacteriovorax marinus SJ and the terrestrial Bdellovibrio bacteriovorus.</title>
        <authorList>
            <person name="Crossman L.C."/>
            <person name="Chen H."/>
            <person name="Cerdeno-Tarraga A.M."/>
            <person name="Brooks K."/>
            <person name="Quail M.A."/>
            <person name="Pineiro S.A."/>
            <person name="Hobley L."/>
            <person name="Sockett R.E."/>
            <person name="Bentley S.D."/>
            <person name="Parkhill J."/>
            <person name="Williams H.N."/>
            <person name="Stine O.C."/>
        </authorList>
    </citation>
    <scope>NUCLEOTIDE SEQUENCE [LARGE SCALE GENOMIC DNA]</scope>
    <source>
        <strain evidence="3">ATCC BAA-682 / DSM 15412 / SJ</strain>
    </source>
</reference>
<dbReference type="eggNOG" id="COG2322">
    <property type="taxonomic scope" value="Bacteria"/>
</dbReference>
<dbReference type="Pfam" id="PF04238">
    <property type="entry name" value="DUF420"/>
    <property type="match status" value="1"/>
</dbReference>
<dbReference type="HOGENOM" id="CLU_104065_0_0_7"/>
<dbReference type="PATRIC" id="fig|862908.3.peg.205"/>